<keyword evidence="3" id="KW-1185">Reference proteome</keyword>
<dbReference type="Proteomes" id="UP000006322">
    <property type="component" value="Unassembled WGS sequence"/>
</dbReference>
<dbReference type="SUPFAM" id="SSF56801">
    <property type="entry name" value="Acetyl-CoA synthetase-like"/>
    <property type="match status" value="1"/>
</dbReference>
<organism evidence="2 3">
    <name type="scientific">Paraglaciecola polaris LMG 21857</name>
    <dbReference type="NCBI Taxonomy" id="1129793"/>
    <lineage>
        <taxon>Bacteria</taxon>
        <taxon>Pseudomonadati</taxon>
        <taxon>Pseudomonadota</taxon>
        <taxon>Gammaproteobacteria</taxon>
        <taxon>Alteromonadales</taxon>
        <taxon>Alteromonadaceae</taxon>
        <taxon>Paraglaciecola</taxon>
    </lineage>
</organism>
<dbReference type="Gene3D" id="3.40.50.980">
    <property type="match status" value="1"/>
</dbReference>
<dbReference type="AlphaFoldDB" id="K6ZXM6"/>
<proteinExistence type="predicted"/>
<evidence type="ECO:0000313" key="3">
    <source>
        <dbReference type="Proteomes" id="UP000006322"/>
    </source>
</evidence>
<dbReference type="InterPro" id="IPR000873">
    <property type="entry name" value="AMP-dep_synth/lig_dom"/>
</dbReference>
<accession>K6ZXM6</accession>
<gene>
    <name evidence="2" type="ORF">GPLA_4098</name>
</gene>
<sequence length="79" mass="9041">MSGHFYLSGTQIKRNDMMERAKKLARIFQQKGVTPGDVIAVLLRNDVALYEVVEACRYVGAYYVTLNWHSTQAELYQSP</sequence>
<evidence type="ECO:0000259" key="1">
    <source>
        <dbReference type="Pfam" id="PF00501"/>
    </source>
</evidence>
<dbReference type="Pfam" id="PF00501">
    <property type="entry name" value="AMP-binding"/>
    <property type="match status" value="1"/>
</dbReference>
<dbReference type="OrthoDB" id="9803968at2"/>
<feature type="domain" description="AMP-dependent synthetase/ligase" evidence="1">
    <location>
        <begin position="15"/>
        <end position="75"/>
    </location>
</feature>
<protein>
    <recommendedName>
        <fullName evidence="1">AMP-dependent synthetase/ligase domain-containing protein</fullName>
    </recommendedName>
</protein>
<reference evidence="3" key="1">
    <citation type="journal article" date="2014" name="Environ. Microbiol.">
        <title>Comparative genomics of the marine bacterial genus Glaciecola reveals the high degree of genomic diversity and genomic characteristic for cold adaptation.</title>
        <authorList>
            <person name="Qin Q.L."/>
            <person name="Xie B.B."/>
            <person name="Yu Y."/>
            <person name="Shu Y.L."/>
            <person name="Rong J.C."/>
            <person name="Zhang Y.J."/>
            <person name="Zhao D.L."/>
            <person name="Chen X.L."/>
            <person name="Zhang X.Y."/>
            <person name="Chen B."/>
            <person name="Zhou B.C."/>
            <person name="Zhang Y.Z."/>
        </authorList>
    </citation>
    <scope>NUCLEOTIDE SEQUENCE [LARGE SCALE GENOMIC DNA]</scope>
    <source>
        <strain evidence="3">LMG 21857</strain>
    </source>
</reference>
<dbReference type="EMBL" id="BAER01000122">
    <property type="protein sequence ID" value="GAC34977.1"/>
    <property type="molecule type" value="Genomic_DNA"/>
</dbReference>
<evidence type="ECO:0000313" key="2">
    <source>
        <dbReference type="EMBL" id="GAC34977.1"/>
    </source>
</evidence>
<comment type="caution">
    <text evidence="2">The sequence shown here is derived from an EMBL/GenBank/DDBJ whole genome shotgun (WGS) entry which is preliminary data.</text>
</comment>
<name>K6ZXM6_9ALTE</name>
<dbReference type="RefSeq" id="WP_007106741.1">
    <property type="nucleotide sequence ID" value="NZ_BAER01000122.1"/>
</dbReference>
<dbReference type="STRING" id="1129793.GPLA_4098"/>